<dbReference type="GeneID" id="93979233"/>
<comment type="caution">
    <text evidence="3">The sequence shown here is derived from an EMBL/GenBank/DDBJ whole genome shotgun (WGS) entry which is preliminary data.</text>
</comment>
<evidence type="ECO:0000313" key="4">
    <source>
        <dbReference type="Proteomes" id="UP000577386"/>
    </source>
</evidence>
<name>A0A7W3NJ68_STRMR</name>
<reference evidence="3 4" key="1">
    <citation type="submission" date="2020-08" db="EMBL/GenBank/DDBJ databases">
        <title>Sequencing the genomes of 1000 actinobacteria strains.</title>
        <authorList>
            <person name="Klenk H.-P."/>
        </authorList>
    </citation>
    <scope>NUCLEOTIDE SEQUENCE [LARGE SCALE GENOMIC DNA]</scope>
    <source>
        <strain evidence="3 4">DSM 41827</strain>
    </source>
</reference>
<feature type="region of interest" description="Disordered" evidence="1">
    <location>
        <begin position="128"/>
        <end position="267"/>
    </location>
</feature>
<sequence>MDYCSECRRHLNGALVCPGCGAYAPDIAPPGTGGSPAGTAGPEVPSFQWEFEPASDPFPDEPAAVAGASADVEGAPVVREGRAARRRQLARWKKNQRRAVVATAVALVGGGLTLASMDRHTADRAQAATLPNDRSTGTAPQDEAPDQAPDPSATPSTRPAHHSAPTTRTPGGTGPVQQPLTTHHHTASSNTHPDSAAPATPVTQARPATTRQSHTTTSSAPATGHTTAPAPTTSSSPAPAPTTGGGSDQGTTSSTPPARASTSPEQLCVLVLCIG</sequence>
<evidence type="ECO:0000256" key="1">
    <source>
        <dbReference type="SAM" id="MobiDB-lite"/>
    </source>
</evidence>
<keyword evidence="2" id="KW-0812">Transmembrane</keyword>
<organism evidence="3 4">
    <name type="scientific">Streptomyces murinus</name>
    <dbReference type="NCBI Taxonomy" id="33900"/>
    <lineage>
        <taxon>Bacteria</taxon>
        <taxon>Bacillati</taxon>
        <taxon>Actinomycetota</taxon>
        <taxon>Actinomycetes</taxon>
        <taxon>Kitasatosporales</taxon>
        <taxon>Streptomycetaceae</taxon>
        <taxon>Streptomyces</taxon>
    </lineage>
</organism>
<feature type="compositionally biased region" description="Low complexity" evidence="1">
    <location>
        <begin position="139"/>
        <end position="153"/>
    </location>
</feature>
<dbReference type="AlphaFoldDB" id="A0A7W3NJ68"/>
<proteinExistence type="predicted"/>
<protein>
    <submittedName>
        <fullName evidence="3">Type IV secretory pathway VirB10-like protein</fullName>
    </submittedName>
</protein>
<feature type="compositionally biased region" description="Polar residues" evidence="1">
    <location>
        <begin position="201"/>
        <end position="212"/>
    </location>
</feature>
<feature type="compositionally biased region" description="Low complexity" evidence="1">
    <location>
        <begin position="165"/>
        <end position="192"/>
    </location>
</feature>
<feature type="compositionally biased region" description="Low complexity" evidence="1">
    <location>
        <begin position="249"/>
        <end position="264"/>
    </location>
</feature>
<dbReference type="Proteomes" id="UP000577386">
    <property type="component" value="Unassembled WGS sequence"/>
</dbReference>
<dbReference type="EMBL" id="JACJIJ010000002">
    <property type="protein sequence ID" value="MBA9051516.1"/>
    <property type="molecule type" value="Genomic_DNA"/>
</dbReference>
<feature type="transmembrane region" description="Helical" evidence="2">
    <location>
        <begin position="99"/>
        <end position="117"/>
    </location>
</feature>
<gene>
    <name evidence="3" type="ORF">HDA42_000694</name>
</gene>
<feature type="compositionally biased region" description="Low complexity" evidence="1">
    <location>
        <begin position="213"/>
        <end position="237"/>
    </location>
</feature>
<evidence type="ECO:0000313" key="3">
    <source>
        <dbReference type="EMBL" id="MBA9051516.1"/>
    </source>
</evidence>
<keyword evidence="2" id="KW-1133">Transmembrane helix</keyword>
<evidence type="ECO:0000256" key="2">
    <source>
        <dbReference type="SAM" id="Phobius"/>
    </source>
</evidence>
<dbReference type="RefSeq" id="WP_182774766.1">
    <property type="nucleotide sequence ID" value="NZ_CP046623.1"/>
</dbReference>
<accession>A0A7W3NJ68</accession>
<keyword evidence="2" id="KW-0472">Membrane</keyword>
<keyword evidence="4" id="KW-1185">Reference proteome</keyword>